<evidence type="ECO:0000313" key="1">
    <source>
        <dbReference type="EMBL" id="WAJ28939.1"/>
    </source>
</evidence>
<reference evidence="1" key="1">
    <citation type="submission" date="2022-11" db="EMBL/GenBank/DDBJ databases">
        <title>beta-Carotene-producing bacterium, Jeongeuplla avenae sp. nov., alleviates the salt stress of Arabidopsis seedlings.</title>
        <authorList>
            <person name="Jiang L."/>
            <person name="Lee J."/>
        </authorList>
    </citation>
    <scope>NUCLEOTIDE SEQUENCE</scope>
    <source>
        <strain evidence="1">DY_R2A_6</strain>
    </source>
</reference>
<name>A0ACD4NQ89_9HYPH</name>
<evidence type="ECO:0000313" key="2">
    <source>
        <dbReference type="Proteomes" id="UP001163223"/>
    </source>
</evidence>
<accession>A0ACD4NQ89</accession>
<organism evidence="1 2">
    <name type="scientific">Antarcticirhabdus aurantiaca</name>
    <dbReference type="NCBI Taxonomy" id="2606717"/>
    <lineage>
        <taxon>Bacteria</taxon>
        <taxon>Pseudomonadati</taxon>
        <taxon>Pseudomonadota</taxon>
        <taxon>Alphaproteobacteria</taxon>
        <taxon>Hyphomicrobiales</taxon>
        <taxon>Aurantimonadaceae</taxon>
        <taxon>Antarcticirhabdus</taxon>
    </lineage>
</organism>
<dbReference type="Proteomes" id="UP001163223">
    <property type="component" value="Chromosome"/>
</dbReference>
<gene>
    <name evidence="1" type="ORF">OXU80_01400</name>
</gene>
<protein>
    <submittedName>
        <fullName evidence="1">Uncharacterized protein</fullName>
    </submittedName>
</protein>
<sequence length="211" mass="22525">MTGSQSPRRQPTSTDGASDRTLKLYEREDATHREFAGTKSEVFNTRTLHQACESVWYGGTAPNTEAYDLRALHAAGAMANIAPTDALEGMLAAQMVATHNAAMECFRRAMIEGQTFQGREQNLAHASKLTRSYATLVQALDKHRGKGQQTVRVEHVHVHAGGQAIVGPVTHGSSMEVAPAAIGKSEEVPVVVEGAEEIDAALLATGGSYGR</sequence>
<keyword evidence="2" id="KW-1185">Reference proteome</keyword>
<proteinExistence type="predicted"/>
<dbReference type="EMBL" id="CP113520">
    <property type="protein sequence ID" value="WAJ28939.1"/>
    <property type="molecule type" value="Genomic_DNA"/>
</dbReference>